<dbReference type="Pfam" id="PF02311">
    <property type="entry name" value="AraC_binding"/>
    <property type="match status" value="1"/>
</dbReference>
<evidence type="ECO:0000256" key="4">
    <source>
        <dbReference type="ARBA" id="ARBA00023163"/>
    </source>
</evidence>
<sequence length="275" mass="30617">MVAAAEQVRAWRPTVPGVSEVLHAHFTEHVYPMHAHEQWTLLIVDDGAVRFDLERHEHGTVADVVTLLPPHVPHNGHAATPHGFHKRVLYLDPGRIGTELIGRAVDSPGFADAGLRRQVDRAHQALLLPGDEFEAESRLALVCARLAEHLRGTVPPPRPPRDRQLAHELRELLDARAVDGLSLDEAAGLLFRHPTHLVRAFSREFGMPPHQYLTSLRVDRARRLLLTGMPVGRAAAEAGFFDQSHLTRHFRKVLGVPPGRFRTAAAPPRTRSLSR</sequence>
<dbReference type="InterPro" id="IPR018062">
    <property type="entry name" value="HTH_AraC-typ_CS"/>
</dbReference>
<dbReference type="SMART" id="SM00342">
    <property type="entry name" value="HTH_ARAC"/>
    <property type="match status" value="1"/>
</dbReference>
<evidence type="ECO:0000256" key="1">
    <source>
        <dbReference type="ARBA" id="ARBA00023015"/>
    </source>
</evidence>
<accession>A0ABW1G208</accession>
<dbReference type="PANTHER" id="PTHR46796">
    <property type="entry name" value="HTH-TYPE TRANSCRIPTIONAL ACTIVATOR RHAS-RELATED"/>
    <property type="match status" value="1"/>
</dbReference>
<keyword evidence="7" id="KW-1185">Reference proteome</keyword>
<keyword evidence="4" id="KW-0804">Transcription</keyword>
<dbReference type="Pfam" id="PF12833">
    <property type="entry name" value="HTH_18"/>
    <property type="match status" value="1"/>
</dbReference>
<dbReference type="InterPro" id="IPR003313">
    <property type="entry name" value="AraC-bd"/>
</dbReference>
<evidence type="ECO:0000313" key="6">
    <source>
        <dbReference type="EMBL" id="MFC5908795.1"/>
    </source>
</evidence>
<dbReference type="InterPro" id="IPR037923">
    <property type="entry name" value="HTH-like"/>
</dbReference>
<keyword evidence="3" id="KW-0010">Activator</keyword>
<dbReference type="Gene3D" id="1.10.10.60">
    <property type="entry name" value="Homeodomain-like"/>
    <property type="match status" value="2"/>
</dbReference>
<dbReference type="SUPFAM" id="SSF51215">
    <property type="entry name" value="Regulatory protein AraC"/>
    <property type="match status" value="1"/>
</dbReference>
<reference evidence="7" key="1">
    <citation type="journal article" date="2019" name="Int. J. Syst. Evol. Microbiol.">
        <title>The Global Catalogue of Microorganisms (GCM) 10K type strain sequencing project: providing services to taxonomists for standard genome sequencing and annotation.</title>
        <authorList>
            <consortium name="The Broad Institute Genomics Platform"/>
            <consortium name="The Broad Institute Genome Sequencing Center for Infectious Disease"/>
            <person name="Wu L."/>
            <person name="Ma J."/>
        </authorList>
    </citation>
    <scope>NUCLEOTIDE SEQUENCE [LARGE SCALE GENOMIC DNA]</scope>
    <source>
        <strain evidence="7">JCM 4816</strain>
    </source>
</reference>
<dbReference type="PROSITE" id="PS01124">
    <property type="entry name" value="HTH_ARAC_FAMILY_2"/>
    <property type="match status" value="1"/>
</dbReference>
<organism evidence="6 7">
    <name type="scientific">Streptacidiphilus monticola</name>
    <dbReference type="NCBI Taxonomy" id="2161674"/>
    <lineage>
        <taxon>Bacteria</taxon>
        <taxon>Bacillati</taxon>
        <taxon>Actinomycetota</taxon>
        <taxon>Actinomycetes</taxon>
        <taxon>Kitasatosporales</taxon>
        <taxon>Streptomycetaceae</taxon>
        <taxon>Streptacidiphilus</taxon>
    </lineage>
</organism>
<evidence type="ECO:0000256" key="3">
    <source>
        <dbReference type="ARBA" id="ARBA00023159"/>
    </source>
</evidence>
<feature type="domain" description="HTH araC/xylS-type" evidence="5">
    <location>
        <begin position="167"/>
        <end position="264"/>
    </location>
</feature>
<evidence type="ECO:0000259" key="5">
    <source>
        <dbReference type="PROSITE" id="PS01124"/>
    </source>
</evidence>
<dbReference type="PROSITE" id="PS00041">
    <property type="entry name" value="HTH_ARAC_FAMILY_1"/>
    <property type="match status" value="1"/>
</dbReference>
<dbReference type="EMBL" id="JBHSQJ010000065">
    <property type="protein sequence ID" value="MFC5908795.1"/>
    <property type="molecule type" value="Genomic_DNA"/>
</dbReference>
<keyword evidence="1" id="KW-0805">Transcription regulation</keyword>
<dbReference type="SUPFAM" id="SSF46689">
    <property type="entry name" value="Homeodomain-like"/>
    <property type="match status" value="2"/>
</dbReference>
<evidence type="ECO:0000313" key="7">
    <source>
        <dbReference type="Proteomes" id="UP001596174"/>
    </source>
</evidence>
<dbReference type="InterPro" id="IPR018060">
    <property type="entry name" value="HTH_AraC"/>
</dbReference>
<dbReference type="Proteomes" id="UP001596174">
    <property type="component" value="Unassembled WGS sequence"/>
</dbReference>
<dbReference type="InterPro" id="IPR009057">
    <property type="entry name" value="Homeodomain-like_sf"/>
</dbReference>
<protein>
    <submittedName>
        <fullName evidence="6">AraC family transcriptional regulator</fullName>
    </submittedName>
</protein>
<evidence type="ECO:0000256" key="2">
    <source>
        <dbReference type="ARBA" id="ARBA00023125"/>
    </source>
</evidence>
<dbReference type="InterPro" id="IPR050204">
    <property type="entry name" value="AraC_XylS_family_regulators"/>
</dbReference>
<dbReference type="RefSeq" id="WP_380584009.1">
    <property type="nucleotide sequence ID" value="NZ_JBHSQJ010000065.1"/>
</dbReference>
<name>A0ABW1G208_9ACTN</name>
<keyword evidence="2" id="KW-0238">DNA-binding</keyword>
<dbReference type="PANTHER" id="PTHR46796:SF2">
    <property type="entry name" value="TRANSCRIPTIONAL REGULATORY PROTEIN"/>
    <property type="match status" value="1"/>
</dbReference>
<comment type="caution">
    <text evidence="6">The sequence shown here is derived from an EMBL/GenBank/DDBJ whole genome shotgun (WGS) entry which is preliminary data.</text>
</comment>
<proteinExistence type="predicted"/>
<gene>
    <name evidence="6" type="ORF">ACFP3V_16425</name>
</gene>